<feature type="region of interest" description="Disordered" evidence="14">
    <location>
        <begin position="1"/>
        <end position="33"/>
    </location>
</feature>
<dbReference type="Gene3D" id="3.30.930.10">
    <property type="entry name" value="Bira Bifunctional Protein, Domain 2"/>
    <property type="match status" value="1"/>
</dbReference>
<dbReference type="Pfam" id="PF05773">
    <property type="entry name" value="RWD"/>
    <property type="match status" value="1"/>
</dbReference>
<evidence type="ECO:0000256" key="8">
    <source>
        <dbReference type="ARBA" id="ARBA00047899"/>
    </source>
</evidence>
<dbReference type="InterPro" id="IPR006575">
    <property type="entry name" value="RWD_dom"/>
</dbReference>
<dbReference type="InterPro" id="IPR016255">
    <property type="entry name" value="Gcn2"/>
</dbReference>
<dbReference type="GO" id="GO:0009893">
    <property type="term" value="P:positive regulation of metabolic process"/>
    <property type="evidence" value="ECO:0007669"/>
    <property type="project" value="UniProtKB-ARBA"/>
</dbReference>
<dbReference type="InterPro" id="IPR008271">
    <property type="entry name" value="Ser/Thr_kinase_AS"/>
</dbReference>
<feature type="coiled-coil region" evidence="13">
    <location>
        <begin position="165"/>
        <end position="202"/>
    </location>
</feature>
<dbReference type="FunFam" id="3.30.930.10:FF:000074">
    <property type="entry name" value="Serine/threonine-protein kinase gcn2"/>
    <property type="match status" value="1"/>
</dbReference>
<evidence type="ECO:0000256" key="14">
    <source>
        <dbReference type="SAM" id="MobiDB-lite"/>
    </source>
</evidence>
<dbReference type="SUPFAM" id="SSF54495">
    <property type="entry name" value="UBC-like"/>
    <property type="match status" value="1"/>
</dbReference>
<keyword evidence="18" id="KW-1185">Reference proteome</keyword>
<feature type="domain" description="Protein kinase" evidence="15">
    <location>
        <begin position="272"/>
        <end position="546"/>
    </location>
</feature>
<evidence type="ECO:0000256" key="3">
    <source>
        <dbReference type="ARBA" id="ARBA00022679"/>
    </source>
</evidence>
<feature type="binding site" evidence="11">
    <location>
        <begin position="604"/>
        <end position="612"/>
    </location>
    <ligand>
        <name>ATP</name>
        <dbReference type="ChEBI" id="CHEBI:30616"/>
    </ligand>
</feature>
<dbReference type="InterPro" id="IPR045864">
    <property type="entry name" value="aa-tRNA-synth_II/BPL/LPL"/>
</dbReference>
<feature type="domain" description="RWD" evidence="16">
    <location>
        <begin position="46"/>
        <end position="155"/>
    </location>
</feature>
<feature type="region of interest" description="Disordered" evidence="14">
    <location>
        <begin position="673"/>
        <end position="697"/>
    </location>
</feature>
<dbReference type="FunFam" id="3.30.200.20:FF:000379">
    <property type="entry name" value="eIF-2-alpha kinase GCN2"/>
    <property type="match status" value="1"/>
</dbReference>
<dbReference type="PIRSF" id="PIRSF000660">
    <property type="entry name" value="Ser/Thr_PK_GCN2"/>
    <property type="match status" value="1"/>
</dbReference>
<dbReference type="CDD" id="cd14046">
    <property type="entry name" value="STKc_EIF2AK4_GCN2_rpt2"/>
    <property type="match status" value="1"/>
</dbReference>
<dbReference type="PROSITE" id="PS00108">
    <property type="entry name" value="PROTEIN_KINASE_ST"/>
    <property type="match status" value="1"/>
</dbReference>
<comment type="caution">
    <text evidence="17">The sequence shown here is derived from an EMBL/GenBank/DDBJ whole genome shotgun (WGS) entry which is preliminary data.</text>
</comment>
<dbReference type="GO" id="GO:0005634">
    <property type="term" value="C:nucleus"/>
    <property type="evidence" value="ECO:0007669"/>
    <property type="project" value="TreeGrafter"/>
</dbReference>
<dbReference type="Proteomes" id="UP000824998">
    <property type="component" value="Unassembled WGS sequence"/>
</dbReference>
<feature type="region of interest" description="Disordered" evidence="14">
    <location>
        <begin position="1462"/>
        <end position="1498"/>
    </location>
</feature>
<keyword evidence="4 11" id="KW-0547">Nucleotide-binding</keyword>
<evidence type="ECO:0000256" key="6">
    <source>
        <dbReference type="ARBA" id="ARBA00022840"/>
    </source>
</evidence>
<dbReference type="InterPro" id="IPR017441">
    <property type="entry name" value="Protein_kinase_ATP_BS"/>
</dbReference>
<dbReference type="InterPro" id="IPR000719">
    <property type="entry name" value="Prot_kinase_dom"/>
</dbReference>
<dbReference type="CDD" id="cd14012">
    <property type="entry name" value="PK_eIF2AK_GCN2_rpt1"/>
    <property type="match status" value="1"/>
</dbReference>
<dbReference type="SUPFAM" id="SSF56112">
    <property type="entry name" value="Protein kinase-like (PK-like)"/>
    <property type="match status" value="2"/>
</dbReference>
<dbReference type="SMART" id="SM00220">
    <property type="entry name" value="S_TKc"/>
    <property type="match status" value="2"/>
</dbReference>
<dbReference type="Gene3D" id="3.40.50.800">
    <property type="entry name" value="Anticodon-binding domain"/>
    <property type="match status" value="1"/>
</dbReference>
<dbReference type="InterPro" id="IPR041715">
    <property type="entry name" value="HisRS-like_core"/>
</dbReference>
<feature type="compositionally biased region" description="Polar residues" evidence="14">
    <location>
        <begin position="673"/>
        <end position="689"/>
    </location>
</feature>
<comment type="similarity">
    <text evidence="7">Belongs to the protein kinase superfamily. Ser/Thr protein kinase family. GCN2 subfamily.</text>
</comment>
<evidence type="ECO:0000256" key="1">
    <source>
        <dbReference type="ARBA" id="ARBA00012513"/>
    </source>
</evidence>
<dbReference type="CDD" id="cd23823">
    <property type="entry name" value="RWD_GCN2"/>
    <property type="match status" value="1"/>
</dbReference>
<dbReference type="PROSITE" id="PS50908">
    <property type="entry name" value="RWD"/>
    <property type="match status" value="1"/>
</dbReference>
<dbReference type="Gene3D" id="3.30.200.20">
    <property type="entry name" value="Phosphorylase Kinase, domain 1"/>
    <property type="match status" value="1"/>
</dbReference>
<feature type="binding site" evidence="11">
    <location>
        <position position="627"/>
    </location>
    <ligand>
        <name>ATP</name>
        <dbReference type="ChEBI" id="CHEBI:30616"/>
    </ligand>
</feature>
<keyword evidence="6 11" id="KW-0067">ATP-binding</keyword>
<evidence type="ECO:0000256" key="4">
    <source>
        <dbReference type="ARBA" id="ARBA00022741"/>
    </source>
</evidence>
<dbReference type="InterPro" id="IPR024435">
    <property type="entry name" value="HisRS-related_dom"/>
</dbReference>
<sequence>MKMAPKSPWGKKPPQNALPTASLPKTQPDTPAKGIAKLDYEEIQNDELLALSSIYGDDFRRIETNQGVWKKAEPSFEIRIRSSDDDISIILAVVFTATYPRSPPLLTIKGDKDLREGTRFKIQKAIETKPKELVSSEQAMVMEIVNACLDILEDAAQAKADGLELPSLEEERAAHEEAANKLAKEQEQAEKWKQQMNSMEEERMLGSLVEDEMKRQKTKENETKRKSRLPGRFVPKASIENGTFKSQDEILAFDHPISYVDSRGDPCTFQVITSKVCIRRGLVSNCFTVRPVVYQVDAPTIALKQAELHSEAKDQNLFKKQLQALETDLRSLKELRHRNVLEFLDFKVQKTTNSDSSPGSSWTVSTLTEFAEKGSLEEFLDVAGSLGVAKVRSWTIELLDALRFLHENGIVHEDIHTGNILLVREFNGEIKPKLADANFQRKLHDLKGGPQSKDTLSVAKSAYWLPPETANTKQFVYTQKTDVWYFGIVFLQMAFGLSVIKKYSSPSSLASSLSLTDSFSEFIGKLFKADPKKRARAFELGSSEFLATDAEFLDIEASSPSLSRLGSVSSLQLLTPRRPRHDSMNAYSGSLSRYKQDFVEEGRLGKGGFGEVVKARKKLDGQIYAIKKIAQKSTESLTEVLKEVRLLSQLSHPSVVRYYNTWTEEVFEPSYVEDNTTSTDAATTEQSVSVRPPGDDLEIEFGNSTGGLDFMSSRGYPQIEFGFDDGSDEDTEDDDNDDSTSAGGNNDHIQGKNGNGLALKKTRSGSQYRRPFKIILYISMEYCDKHTLRDLIRRGLYRDDNEMWRLLRQILEGLVHIHGLNVVHRDLKPENIFIDSTSSVKIGDFGLATSGQYSVVEGSLSTTTSAMNGEMTKSIGTAFYVAPEVSSSTGGGSYTSKVDMYSLGVILFEMCYKPLLPGMEKAKTSESLRLEPPTLPSDFDSAGKVDQASIIYSLLARNPRDRPSSSELLQSGKLPMQMESEIIRRALAGLSDSESPYYQKMMTTLFSTPNKPAKDFAWDMDTSNPTSGDILLQGLVKQNLVNIFRHHGAIETQRSVLFPRSRHYGSNAVQVLDPNGTLLQLPFDLTLPHARSLAKHEPPVLRSFAFGSVYRSKPSGAQPMTVEEVDFDIVSSDALDLGLKEAEVIKVLDEIVISIPTLDSSYMCFHINHSDLLALIFDHCRIETAIREAVTETLSKLNIGPYSWQKIKTELRSQLIGASATSVDDLQKFDFRDTPNKAFQKLKTLLEGTNTFHKASSVVTHLREVVDYTKRFQVRSKIYVSPLCSIKERFCKGGLVFSCLYGKKVKDVLAAGGRYDSLIKEHRHRIGTSFQQRHAVGFNLGLERLVKHPKSGHKGSKKLDDDSNGIWNTKRCDVLVASHDPTILRTGGIDVVQSLWNNDISAELAQDCRSPEDLLSKYRDEQHSWIITIRQDSILYKVKSMDRKDAGDTDVPTTQLVPWLKNEIRDRDNKETNNNPRGKLLRHASQPEGPSGSEHEQEVRVLIAGTKSKKSNRRNIVEQAQTKASSLVHTFLDGPIAAIETTDQVLELIRETKLSDPDSWRKLTHAVPMADRKYIGELHDLIEEMAKHNKNNARNAFVYNFRTGTCIYYDLEA</sequence>
<dbReference type="EMBL" id="MU251403">
    <property type="protein sequence ID" value="KAG9236637.1"/>
    <property type="molecule type" value="Genomic_DNA"/>
</dbReference>
<evidence type="ECO:0000256" key="9">
    <source>
        <dbReference type="ARBA" id="ARBA00048679"/>
    </source>
</evidence>
<dbReference type="SMART" id="SM00591">
    <property type="entry name" value="RWD"/>
    <property type="match status" value="1"/>
</dbReference>
<feature type="binding site" evidence="12">
    <location>
        <position position="628"/>
    </location>
    <ligand>
        <name>ATP</name>
        <dbReference type="ChEBI" id="CHEBI:30616"/>
    </ligand>
</feature>
<dbReference type="GO" id="GO:0000077">
    <property type="term" value="P:DNA damage checkpoint signaling"/>
    <property type="evidence" value="ECO:0007669"/>
    <property type="project" value="InterPro"/>
</dbReference>
<protein>
    <recommendedName>
        <fullName evidence="1">non-specific serine/threonine protein kinase</fullName>
        <ecNumber evidence="1">2.7.11.1</ecNumber>
    </recommendedName>
</protein>
<feature type="active site" description="Proton acceptor" evidence="10">
    <location>
        <position position="826"/>
    </location>
</feature>
<evidence type="ECO:0000313" key="17">
    <source>
        <dbReference type="EMBL" id="KAG9236637.1"/>
    </source>
</evidence>
<evidence type="ECO:0000256" key="5">
    <source>
        <dbReference type="ARBA" id="ARBA00022777"/>
    </source>
</evidence>
<dbReference type="PROSITE" id="PS00107">
    <property type="entry name" value="PROTEIN_KINASE_ATP"/>
    <property type="match status" value="1"/>
</dbReference>
<dbReference type="PANTHER" id="PTHR11042">
    <property type="entry name" value="EUKARYOTIC TRANSLATION INITIATION FACTOR 2-ALPHA KINASE EIF2-ALPHA KINASE -RELATED"/>
    <property type="match status" value="1"/>
</dbReference>
<dbReference type="Gene3D" id="1.10.510.10">
    <property type="entry name" value="Transferase(Phosphotransferase) domain 1"/>
    <property type="match status" value="2"/>
</dbReference>
<keyword evidence="2" id="KW-0723">Serine/threonine-protein kinase</keyword>
<dbReference type="GO" id="GO:0005737">
    <property type="term" value="C:cytoplasm"/>
    <property type="evidence" value="ECO:0007669"/>
    <property type="project" value="TreeGrafter"/>
</dbReference>
<dbReference type="SUPFAM" id="SSF55681">
    <property type="entry name" value="Class II aaRS and biotin synthetases"/>
    <property type="match status" value="1"/>
</dbReference>
<dbReference type="PANTHER" id="PTHR11042:SF136">
    <property type="entry name" value="EIF-2-ALPHA KINASE GCN2"/>
    <property type="match status" value="1"/>
</dbReference>
<evidence type="ECO:0000256" key="10">
    <source>
        <dbReference type="PIRSR" id="PIRSR000660-1"/>
    </source>
</evidence>
<evidence type="ECO:0000256" key="13">
    <source>
        <dbReference type="SAM" id="Coils"/>
    </source>
</evidence>
<keyword evidence="3" id="KW-0808">Transferase</keyword>
<dbReference type="Pfam" id="PF13393">
    <property type="entry name" value="tRNA-synt_His"/>
    <property type="match status" value="1"/>
</dbReference>
<evidence type="ECO:0000256" key="11">
    <source>
        <dbReference type="PIRSR" id="PIRSR000660-2"/>
    </source>
</evidence>
<dbReference type="InterPro" id="IPR036621">
    <property type="entry name" value="Anticodon-bd_dom_sf"/>
</dbReference>
<dbReference type="FunFam" id="3.40.50.800:FF:000009">
    <property type="entry name" value="Eukaryotic translation initiation factor 2-alpha kinase"/>
    <property type="match status" value="1"/>
</dbReference>
<dbReference type="InterPro" id="IPR016135">
    <property type="entry name" value="UBQ-conjugating_enzyme/RWD"/>
</dbReference>
<feature type="compositionally biased region" description="Acidic residues" evidence="14">
    <location>
        <begin position="722"/>
        <end position="738"/>
    </location>
</feature>
<evidence type="ECO:0000256" key="2">
    <source>
        <dbReference type="ARBA" id="ARBA00022527"/>
    </source>
</evidence>
<feature type="region of interest" description="Disordered" evidence="14">
    <location>
        <begin position="721"/>
        <end position="762"/>
    </location>
</feature>
<dbReference type="Pfam" id="PF12745">
    <property type="entry name" value="HGTP_anticodon2"/>
    <property type="match status" value="1"/>
</dbReference>
<dbReference type="InterPro" id="IPR011009">
    <property type="entry name" value="Kinase-like_dom_sf"/>
</dbReference>
<comment type="catalytic activity">
    <reaction evidence="9">
        <text>L-seryl-[protein] + ATP = O-phospho-L-seryl-[protein] + ADP + H(+)</text>
        <dbReference type="Rhea" id="RHEA:17989"/>
        <dbReference type="Rhea" id="RHEA-COMP:9863"/>
        <dbReference type="Rhea" id="RHEA-COMP:11604"/>
        <dbReference type="ChEBI" id="CHEBI:15378"/>
        <dbReference type="ChEBI" id="CHEBI:29999"/>
        <dbReference type="ChEBI" id="CHEBI:30616"/>
        <dbReference type="ChEBI" id="CHEBI:83421"/>
        <dbReference type="ChEBI" id="CHEBI:456216"/>
        <dbReference type="EC" id="2.7.11.1"/>
    </reaction>
</comment>
<evidence type="ECO:0000259" key="15">
    <source>
        <dbReference type="PROSITE" id="PS50011"/>
    </source>
</evidence>
<dbReference type="PROSITE" id="PS50011">
    <property type="entry name" value="PROTEIN_KINASE_DOM"/>
    <property type="match status" value="2"/>
</dbReference>
<name>A0A9P8C7U2_9HELO</name>
<evidence type="ECO:0000256" key="12">
    <source>
        <dbReference type="PROSITE-ProRule" id="PRU10141"/>
    </source>
</evidence>
<dbReference type="Gene3D" id="3.10.110.10">
    <property type="entry name" value="Ubiquitin Conjugating Enzyme"/>
    <property type="match status" value="1"/>
</dbReference>
<dbReference type="OrthoDB" id="341578at2759"/>
<proteinExistence type="inferred from homology"/>
<dbReference type="GO" id="GO:0004694">
    <property type="term" value="F:eukaryotic translation initiation factor 2alpha kinase activity"/>
    <property type="evidence" value="ECO:0007669"/>
    <property type="project" value="InterPro"/>
</dbReference>
<gene>
    <name evidence="17" type="ORF">BJ875DRAFT_455996</name>
</gene>
<accession>A0A9P8C7U2</accession>
<evidence type="ECO:0000259" key="16">
    <source>
        <dbReference type="PROSITE" id="PS50908"/>
    </source>
</evidence>
<dbReference type="InterPro" id="IPR050339">
    <property type="entry name" value="CC_SR_Kinase"/>
</dbReference>
<comment type="catalytic activity">
    <reaction evidence="8">
        <text>L-threonyl-[protein] + ATP = O-phospho-L-threonyl-[protein] + ADP + H(+)</text>
        <dbReference type="Rhea" id="RHEA:46608"/>
        <dbReference type="Rhea" id="RHEA-COMP:11060"/>
        <dbReference type="Rhea" id="RHEA-COMP:11605"/>
        <dbReference type="ChEBI" id="CHEBI:15378"/>
        <dbReference type="ChEBI" id="CHEBI:30013"/>
        <dbReference type="ChEBI" id="CHEBI:30616"/>
        <dbReference type="ChEBI" id="CHEBI:61977"/>
        <dbReference type="ChEBI" id="CHEBI:456216"/>
        <dbReference type="EC" id="2.7.11.1"/>
    </reaction>
</comment>
<dbReference type="EC" id="2.7.11.1" evidence="1"/>
<dbReference type="GO" id="GO:0005524">
    <property type="term" value="F:ATP binding"/>
    <property type="evidence" value="ECO:0007669"/>
    <property type="project" value="UniProtKB-UniRule"/>
</dbReference>
<organism evidence="17 18">
    <name type="scientific">Amylocarpus encephaloides</name>
    <dbReference type="NCBI Taxonomy" id="45428"/>
    <lineage>
        <taxon>Eukaryota</taxon>
        <taxon>Fungi</taxon>
        <taxon>Dikarya</taxon>
        <taxon>Ascomycota</taxon>
        <taxon>Pezizomycotina</taxon>
        <taxon>Leotiomycetes</taxon>
        <taxon>Helotiales</taxon>
        <taxon>Helotiales incertae sedis</taxon>
        <taxon>Amylocarpus</taxon>
    </lineage>
</organism>
<dbReference type="FunFam" id="3.10.110.10:FF:000050">
    <property type="entry name" value="eIF-2-alpha kinase GCN2"/>
    <property type="match status" value="1"/>
</dbReference>
<keyword evidence="5" id="KW-0418">Kinase</keyword>
<dbReference type="Pfam" id="PF00069">
    <property type="entry name" value="Pkinase"/>
    <property type="match status" value="3"/>
</dbReference>
<feature type="domain" description="Protein kinase" evidence="15">
    <location>
        <begin position="598"/>
        <end position="974"/>
    </location>
</feature>
<keyword evidence="13" id="KW-0175">Coiled coil</keyword>
<feature type="compositionally biased region" description="Polar residues" evidence="14">
    <location>
        <begin position="17"/>
        <end position="29"/>
    </location>
</feature>
<feature type="compositionally biased region" description="Basic and acidic residues" evidence="14">
    <location>
        <begin position="1462"/>
        <end position="1471"/>
    </location>
</feature>
<dbReference type="FunFam" id="1.10.510.10:FF:000821">
    <property type="entry name" value="Serine/threonine-protein kinase gcn2"/>
    <property type="match status" value="1"/>
</dbReference>
<evidence type="ECO:0000313" key="18">
    <source>
        <dbReference type="Proteomes" id="UP000824998"/>
    </source>
</evidence>
<evidence type="ECO:0000256" key="7">
    <source>
        <dbReference type="ARBA" id="ARBA00037982"/>
    </source>
</evidence>
<reference evidence="17" key="1">
    <citation type="journal article" date="2021" name="IMA Fungus">
        <title>Genomic characterization of three marine fungi, including Emericellopsis atlantica sp. nov. with signatures of a generalist lifestyle and marine biomass degradation.</title>
        <authorList>
            <person name="Hagestad O.C."/>
            <person name="Hou L."/>
            <person name="Andersen J.H."/>
            <person name="Hansen E.H."/>
            <person name="Altermark B."/>
            <person name="Li C."/>
            <person name="Kuhnert E."/>
            <person name="Cox R.J."/>
            <person name="Crous P.W."/>
            <person name="Spatafora J.W."/>
            <person name="Lail K."/>
            <person name="Amirebrahimi M."/>
            <person name="Lipzen A."/>
            <person name="Pangilinan J."/>
            <person name="Andreopoulos W."/>
            <person name="Hayes R.D."/>
            <person name="Ng V."/>
            <person name="Grigoriev I.V."/>
            <person name="Jackson S.A."/>
            <person name="Sutton T.D.S."/>
            <person name="Dobson A.D.W."/>
            <person name="Rama T."/>
        </authorList>
    </citation>
    <scope>NUCLEOTIDE SEQUENCE</scope>
    <source>
        <strain evidence="17">TRa018bII</strain>
    </source>
</reference>